<evidence type="ECO:0000256" key="6">
    <source>
        <dbReference type="ARBA" id="ARBA00023136"/>
    </source>
</evidence>
<dbReference type="InterPro" id="IPR027469">
    <property type="entry name" value="Cation_efflux_TMD_sf"/>
</dbReference>
<evidence type="ECO:0000256" key="2">
    <source>
        <dbReference type="ARBA" id="ARBA00008114"/>
    </source>
</evidence>
<evidence type="ECO:0000256" key="1">
    <source>
        <dbReference type="ARBA" id="ARBA00004141"/>
    </source>
</evidence>
<dbReference type="AlphaFoldDB" id="A0A1T5F082"/>
<evidence type="ECO:0000256" key="3">
    <source>
        <dbReference type="ARBA" id="ARBA00022448"/>
    </source>
</evidence>
<dbReference type="Gene3D" id="3.30.70.1350">
    <property type="entry name" value="Cation efflux protein, cytoplasmic domain"/>
    <property type="match status" value="1"/>
</dbReference>
<dbReference type="InterPro" id="IPR002524">
    <property type="entry name" value="Cation_efflux"/>
</dbReference>
<dbReference type="EMBL" id="FUYS01000012">
    <property type="protein sequence ID" value="SKB89565.1"/>
    <property type="molecule type" value="Genomic_DNA"/>
</dbReference>
<comment type="similarity">
    <text evidence="2">Belongs to the cation diffusion facilitator (CDF) transporter (TC 2.A.4) family.</text>
</comment>
<keyword evidence="4 7" id="KW-0812">Transmembrane</keyword>
<dbReference type="InterPro" id="IPR058533">
    <property type="entry name" value="Cation_efflux_TM"/>
</dbReference>
<proteinExistence type="inferred from homology"/>
<dbReference type="Pfam" id="PF16916">
    <property type="entry name" value="ZT_dimer"/>
    <property type="match status" value="1"/>
</dbReference>
<feature type="transmembrane region" description="Helical" evidence="7">
    <location>
        <begin position="113"/>
        <end position="131"/>
    </location>
</feature>
<dbReference type="GO" id="GO:0015341">
    <property type="term" value="F:zinc efflux antiporter activity"/>
    <property type="evidence" value="ECO:0007669"/>
    <property type="project" value="TreeGrafter"/>
</dbReference>
<keyword evidence="11" id="KW-1185">Reference proteome</keyword>
<protein>
    <submittedName>
        <fullName evidence="10">Cation diffusion facilitator family transporter</fullName>
    </submittedName>
</protein>
<evidence type="ECO:0000259" key="9">
    <source>
        <dbReference type="Pfam" id="PF16916"/>
    </source>
</evidence>
<dbReference type="InterPro" id="IPR027470">
    <property type="entry name" value="Cation_efflux_CTD"/>
</dbReference>
<sequence>MNKQKNIILFALAAGVVLMLTKFTAYLLTNSNAILTDAMESIVNVVASGFAFYSIHLSARPKDQNHPYGHGKVEFFSVFLEGGLIFIAGVLILGKAVYNIFLPEPLGNLLEGIGLVALTGIVNFALGTYMVKQSKLLNSLTLQADGKHLQTDAYSTAGLLVGLFIIYVTGMAWIDVVLSIGLGLYILFSGYKLLRKSIAGLMDESDMKLVGDVAAVLQRYRRDDWIDVHNLRVQRYGHELHIDCHVTLPNYYDLNKVHDEVSAIDQLINKGLHANAELFIHADPCVPACCHYCRVKNCPIRSEASRVDIVWDKRIISKNEKHFHE</sequence>
<name>A0A1T5F082_9SPHI</name>
<accession>A0A1T5F082</accession>
<dbReference type="GO" id="GO:0005886">
    <property type="term" value="C:plasma membrane"/>
    <property type="evidence" value="ECO:0007669"/>
    <property type="project" value="TreeGrafter"/>
</dbReference>
<dbReference type="Proteomes" id="UP000190541">
    <property type="component" value="Unassembled WGS sequence"/>
</dbReference>
<comment type="subcellular location">
    <subcellularLocation>
        <location evidence="1">Membrane</location>
        <topology evidence="1">Multi-pass membrane protein</topology>
    </subcellularLocation>
</comment>
<keyword evidence="5 7" id="KW-1133">Transmembrane helix</keyword>
<dbReference type="GO" id="GO:0015086">
    <property type="term" value="F:cadmium ion transmembrane transporter activity"/>
    <property type="evidence" value="ECO:0007669"/>
    <property type="project" value="TreeGrafter"/>
</dbReference>
<dbReference type="Pfam" id="PF01545">
    <property type="entry name" value="Cation_efflux"/>
    <property type="match status" value="1"/>
</dbReference>
<organism evidence="10 11">
    <name type="scientific">Parapedobacter luteus</name>
    <dbReference type="NCBI Taxonomy" id="623280"/>
    <lineage>
        <taxon>Bacteria</taxon>
        <taxon>Pseudomonadati</taxon>
        <taxon>Bacteroidota</taxon>
        <taxon>Sphingobacteriia</taxon>
        <taxon>Sphingobacteriales</taxon>
        <taxon>Sphingobacteriaceae</taxon>
        <taxon>Parapedobacter</taxon>
    </lineage>
</organism>
<dbReference type="SUPFAM" id="SSF161111">
    <property type="entry name" value="Cation efflux protein transmembrane domain-like"/>
    <property type="match status" value="1"/>
</dbReference>
<dbReference type="InterPro" id="IPR050291">
    <property type="entry name" value="CDF_Transporter"/>
</dbReference>
<keyword evidence="3" id="KW-0813">Transport</keyword>
<dbReference type="SUPFAM" id="SSF160240">
    <property type="entry name" value="Cation efflux protein cytoplasmic domain-like"/>
    <property type="match status" value="1"/>
</dbReference>
<dbReference type="InterPro" id="IPR036837">
    <property type="entry name" value="Cation_efflux_CTD_sf"/>
</dbReference>
<dbReference type="GO" id="GO:0006882">
    <property type="term" value="P:intracellular zinc ion homeostasis"/>
    <property type="evidence" value="ECO:0007669"/>
    <property type="project" value="TreeGrafter"/>
</dbReference>
<reference evidence="10 11" key="1">
    <citation type="submission" date="2017-02" db="EMBL/GenBank/DDBJ databases">
        <authorList>
            <person name="Peterson S.W."/>
        </authorList>
    </citation>
    <scope>NUCLEOTIDE SEQUENCE [LARGE SCALE GENOMIC DNA]</scope>
    <source>
        <strain evidence="10 11">DSM 22899</strain>
    </source>
</reference>
<evidence type="ECO:0000256" key="7">
    <source>
        <dbReference type="SAM" id="Phobius"/>
    </source>
</evidence>
<feature type="transmembrane region" description="Helical" evidence="7">
    <location>
        <begin position="152"/>
        <end position="170"/>
    </location>
</feature>
<feature type="transmembrane region" description="Helical" evidence="7">
    <location>
        <begin position="75"/>
        <end position="101"/>
    </location>
</feature>
<evidence type="ECO:0000256" key="4">
    <source>
        <dbReference type="ARBA" id="ARBA00022692"/>
    </source>
</evidence>
<feature type="transmembrane region" description="Helical" evidence="7">
    <location>
        <begin position="34"/>
        <end position="55"/>
    </location>
</feature>
<dbReference type="NCBIfam" id="TIGR01297">
    <property type="entry name" value="CDF"/>
    <property type="match status" value="1"/>
</dbReference>
<dbReference type="OrthoDB" id="9806522at2"/>
<feature type="domain" description="Cation efflux protein cytoplasmic" evidence="9">
    <location>
        <begin position="212"/>
        <end position="285"/>
    </location>
</feature>
<evidence type="ECO:0000313" key="11">
    <source>
        <dbReference type="Proteomes" id="UP000190541"/>
    </source>
</evidence>
<feature type="transmembrane region" description="Helical" evidence="7">
    <location>
        <begin position="7"/>
        <end position="28"/>
    </location>
</feature>
<keyword evidence="6 7" id="KW-0472">Membrane</keyword>
<dbReference type="GO" id="GO:0015093">
    <property type="term" value="F:ferrous iron transmembrane transporter activity"/>
    <property type="evidence" value="ECO:0007669"/>
    <property type="project" value="TreeGrafter"/>
</dbReference>
<dbReference type="STRING" id="623280.SAMN05660226_03701"/>
<evidence type="ECO:0000256" key="5">
    <source>
        <dbReference type="ARBA" id="ARBA00022989"/>
    </source>
</evidence>
<gene>
    <name evidence="10" type="ORF">SAMN05660226_03701</name>
</gene>
<evidence type="ECO:0000259" key="8">
    <source>
        <dbReference type="Pfam" id="PF01545"/>
    </source>
</evidence>
<dbReference type="PANTHER" id="PTHR43840">
    <property type="entry name" value="MITOCHONDRIAL METAL TRANSPORTER 1-RELATED"/>
    <property type="match status" value="1"/>
</dbReference>
<feature type="domain" description="Cation efflux protein transmembrane" evidence="8">
    <location>
        <begin position="9"/>
        <end position="202"/>
    </location>
</feature>
<dbReference type="PANTHER" id="PTHR43840:SF15">
    <property type="entry name" value="MITOCHONDRIAL METAL TRANSPORTER 1-RELATED"/>
    <property type="match status" value="1"/>
</dbReference>
<evidence type="ECO:0000313" key="10">
    <source>
        <dbReference type="EMBL" id="SKB89565.1"/>
    </source>
</evidence>
<dbReference type="Gene3D" id="1.20.1510.10">
    <property type="entry name" value="Cation efflux protein transmembrane domain"/>
    <property type="match status" value="1"/>
</dbReference>
<dbReference type="RefSeq" id="WP_079718326.1">
    <property type="nucleotide sequence ID" value="NZ_FUYS01000012.1"/>
</dbReference>